<feature type="signal peptide" evidence="1">
    <location>
        <begin position="1"/>
        <end position="24"/>
    </location>
</feature>
<accession>A0AAD4JBQ3</accession>
<sequence length="111" mass="11623">MKGWLMLVAAAMVLVVLVVPTAVAQGLTPTQCNNQKNDLENTCRNVALVLGKPSAACCQLVRAAKVDCVCQFVTPKLVAALGGADRTIALIRGCGRTIPRNFKCGSVTTPP</sequence>
<dbReference type="PANTHER" id="PTHR33286:SF32">
    <property type="entry name" value="BIFUNCTIONAL INHIBITOR_PLANT LIPID TRANSFER PROTEIN_SEED STORAGE HELICAL DOMAIN-CONTAINING PROTEIN"/>
    <property type="match status" value="1"/>
</dbReference>
<name>A0AAD4JBQ3_PERFH</name>
<dbReference type="Proteomes" id="UP001190926">
    <property type="component" value="Unassembled WGS sequence"/>
</dbReference>
<comment type="caution">
    <text evidence="3">The sequence shown here is derived from an EMBL/GenBank/DDBJ whole genome shotgun (WGS) entry which is preliminary data.</text>
</comment>
<dbReference type="InterPro" id="IPR016140">
    <property type="entry name" value="Bifunc_inhib/LTP/seed_store"/>
</dbReference>
<dbReference type="PANTHER" id="PTHR33286">
    <property type="entry name" value="BIFUNCTIONAL INHIBITOR/LIPID-TRANSFER PROTEIN/SEED STORAGE 2S ALBUMIN SUPERFAMILY PROTEIN"/>
    <property type="match status" value="1"/>
</dbReference>
<proteinExistence type="predicted"/>
<feature type="domain" description="Bifunctional inhibitor/plant lipid transfer protein/seed storage helical" evidence="2">
    <location>
        <begin position="20"/>
        <end position="104"/>
    </location>
</feature>
<dbReference type="SUPFAM" id="SSF47699">
    <property type="entry name" value="Bifunctional inhibitor/lipid-transfer protein/seed storage 2S albumin"/>
    <property type="match status" value="1"/>
</dbReference>
<keyword evidence="1" id="KW-0732">Signal</keyword>
<evidence type="ECO:0000313" key="3">
    <source>
        <dbReference type="EMBL" id="KAH6830864.1"/>
    </source>
</evidence>
<dbReference type="EMBL" id="SDAM02000091">
    <property type="protein sequence ID" value="KAH6830864.1"/>
    <property type="molecule type" value="Genomic_DNA"/>
</dbReference>
<dbReference type="Gene3D" id="1.10.110.10">
    <property type="entry name" value="Plant lipid-transfer and hydrophobic proteins"/>
    <property type="match status" value="1"/>
</dbReference>
<dbReference type="InterPro" id="IPR036312">
    <property type="entry name" value="Bifun_inhib/LTP/seed_sf"/>
</dbReference>
<organism evidence="3 4">
    <name type="scientific">Perilla frutescens var. hirtella</name>
    <name type="common">Perilla citriodora</name>
    <name type="synonym">Perilla setoyensis</name>
    <dbReference type="NCBI Taxonomy" id="608512"/>
    <lineage>
        <taxon>Eukaryota</taxon>
        <taxon>Viridiplantae</taxon>
        <taxon>Streptophyta</taxon>
        <taxon>Embryophyta</taxon>
        <taxon>Tracheophyta</taxon>
        <taxon>Spermatophyta</taxon>
        <taxon>Magnoliopsida</taxon>
        <taxon>eudicotyledons</taxon>
        <taxon>Gunneridae</taxon>
        <taxon>Pentapetalae</taxon>
        <taxon>asterids</taxon>
        <taxon>lamiids</taxon>
        <taxon>Lamiales</taxon>
        <taxon>Lamiaceae</taxon>
        <taxon>Nepetoideae</taxon>
        <taxon>Elsholtzieae</taxon>
        <taxon>Perilla</taxon>
    </lineage>
</organism>
<dbReference type="Pfam" id="PF14368">
    <property type="entry name" value="LTP_2"/>
    <property type="match status" value="1"/>
</dbReference>
<keyword evidence="4" id="KW-1185">Reference proteome</keyword>
<gene>
    <name evidence="3" type="ORF">C2S53_005788</name>
</gene>
<protein>
    <recommendedName>
        <fullName evidence="2">Bifunctional inhibitor/plant lipid transfer protein/seed storage helical domain-containing protein</fullName>
    </recommendedName>
</protein>
<feature type="chain" id="PRO_5041950303" description="Bifunctional inhibitor/plant lipid transfer protein/seed storage helical domain-containing protein" evidence="1">
    <location>
        <begin position="25"/>
        <end position="111"/>
    </location>
</feature>
<evidence type="ECO:0000313" key="4">
    <source>
        <dbReference type="Proteomes" id="UP001190926"/>
    </source>
</evidence>
<reference evidence="3 4" key="1">
    <citation type="journal article" date="2021" name="Nat. Commun.">
        <title>Incipient diploidization of the medicinal plant Perilla within 10,000 years.</title>
        <authorList>
            <person name="Zhang Y."/>
            <person name="Shen Q."/>
            <person name="Leng L."/>
            <person name="Zhang D."/>
            <person name="Chen S."/>
            <person name="Shi Y."/>
            <person name="Ning Z."/>
            <person name="Chen S."/>
        </authorList>
    </citation>
    <scope>NUCLEOTIDE SEQUENCE [LARGE SCALE GENOMIC DNA]</scope>
    <source>
        <strain evidence="4">cv. PC099</strain>
    </source>
</reference>
<dbReference type="AlphaFoldDB" id="A0AAD4JBQ3"/>
<evidence type="ECO:0000256" key="1">
    <source>
        <dbReference type="SAM" id="SignalP"/>
    </source>
</evidence>
<evidence type="ECO:0000259" key="2">
    <source>
        <dbReference type="Pfam" id="PF14368"/>
    </source>
</evidence>